<reference evidence="4" key="1">
    <citation type="submission" date="2018-02" db="EMBL/GenBank/DDBJ databases">
        <authorList>
            <person name="Hausmann B."/>
        </authorList>
    </citation>
    <scope>NUCLEOTIDE SEQUENCE [LARGE SCALE GENOMIC DNA]</scope>
    <source>
        <strain evidence="4">Peat soil MAG SbA5</strain>
    </source>
</reference>
<dbReference type="InterPro" id="IPR002767">
    <property type="entry name" value="Thiamine_BP"/>
</dbReference>
<dbReference type="SUPFAM" id="SSF89957">
    <property type="entry name" value="MTH1187/YkoF-like"/>
    <property type="match status" value="1"/>
</dbReference>
<accession>A0A2N9L7C8</accession>
<dbReference type="Gene3D" id="3.30.70.930">
    <property type="match status" value="1"/>
</dbReference>
<evidence type="ECO:0000259" key="2">
    <source>
        <dbReference type="Pfam" id="PF01910"/>
    </source>
</evidence>
<gene>
    <name evidence="3" type="ORF">SBA5_210015</name>
</gene>
<evidence type="ECO:0000256" key="1">
    <source>
        <dbReference type="ARBA" id="ARBA00010272"/>
    </source>
</evidence>
<dbReference type="GO" id="GO:0005829">
    <property type="term" value="C:cytosol"/>
    <property type="evidence" value="ECO:0007669"/>
    <property type="project" value="TreeGrafter"/>
</dbReference>
<feature type="domain" description="Thiamine-binding protein" evidence="2">
    <location>
        <begin position="17"/>
        <end position="87"/>
    </location>
</feature>
<sequence>MYQVNRKTKGPIPMLLELSVLPKGKGRHATDTPATLAKIINSSGLYHQAKNKGTVLEGSWDQLMAVAKKCHDEALKSNSRIVTVMRAVDGQEIAPCAKAPADCAAMRELLEDDGDWLIP</sequence>
<dbReference type="AlphaFoldDB" id="A0A2N9L7C8"/>
<dbReference type="InterPro" id="IPR051614">
    <property type="entry name" value="UPF0045_domain"/>
</dbReference>
<proteinExistence type="inferred from homology"/>
<evidence type="ECO:0000313" key="3">
    <source>
        <dbReference type="EMBL" id="SPE19151.1"/>
    </source>
</evidence>
<dbReference type="EMBL" id="OKRB01000077">
    <property type="protein sequence ID" value="SPE19151.1"/>
    <property type="molecule type" value="Genomic_DNA"/>
</dbReference>
<protein>
    <recommendedName>
        <fullName evidence="2">Thiamine-binding protein domain-containing protein</fullName>
    </recommendedName>
</protein>
<dbReference type="PANTHER" id="PTHR33777">
    <property type="entry name" value="UPF0045 PROTEIN ECM15"/>
    <property type="match status" value="1"/>
</dbReference>
<dbReference type="Proteomes" id="UP000239735">
    <property type="component" value="Unassembled WGS sequence"/>
</dbReference>
<dbReference type="OrthoDB" id="5886358at2"/>
<organism evidence="3 4">
    <name type="scientific">Candidatus Sulfuritelmatomonas gaucii</name>
    <dbReference type="NCBI Taxonomy" id="2043161"/>
    <lineage>
        <taxon>Bacteria</taxon>
        <taxon>Pseudomonadati</taxon>
        <taxon>Acidobacteriota</taxon>
        <taxon>Terriglobia</taxon>
        <taxon>Terriglobales</taxon>
        <taxon>Acidobacteriaceae</taxon>
        <taxon>Candidatus Sulfuritelmatomonas</taxon>
    </lineage>
</organism>
<comment type="similarity">
    <text evidence="1">Belongs to the UPF0045 family.</text>
</comment>
<dbReference type="Pfam" id="PF01910">
    <property type="entry name" value="Thiamine_BP"/>
    <property type="match status" value="1"/>
</dbReference>
<name>A0A2N9L7C8_9BACT</name>
<evidence type="ECO:0000313" key="4">
    <source>
        <dbReference type="Proteomes" id="UP000239735"/>
    </source>
</evidence>
<dbReference type="PANTHER" id="PTHR33777:SF1">
    <property type="entry name" value="UPF0045 PROTEIN ECM15"/>
    <property type="match status" value="1"/>
</dbReference>
<dbReference type="InterPro" id="IPR029756">
    <property type="entry name" value="MTH1187/YkoF-like"/>
</dbReference>